<evidence type="ECO:0000313" key="3">
    <source>
        <dbReference type="Proteomes" id="UP001175271"/>
    </source>
</evidence>
<feature type="transmembrane region" description="Helical" evidence="1">
    <location>
        <begin position="342"/>
        <end position="362"/>
    </location>
</feature>
<feature type="transmembrane region" description="Helical" evidence="1">
    <location>
        <begin position="52"/>
        <end position="75"/>
    </location>
</feature>
<feature type="transmembrane region" description="Helical" evidence="1">
    <location>
        <begin position="223"/>
        <end position="247"/>
    </location>
</feature>
<dbReference type="Proteomes" id="UP001175271">
    <property type="component" value="Unassembled WGS sequence"/>
</dbReference>
<comment type="caution">
    <text evidence="2">The sequence shown here is derived from an EMBL/GenBank/DDBJ whole genome shotgun (WGS) entry which is preliminary data.</text>
</comment>
<dbReference type="AlphaFoldDB" id="A0AA39HPL8"/>
<feature type="transmembrane region" description="Helical" evidence="1">
    <location>
        <begin position="22"/>
        <end position="40"/>
    </location>
</feature>
<feature type="transmembrane region" description="Helical" evidence="1">
    <location>
        <begin position="95"/>
        <end position="117"/>
    </location>
</feature>
<keyword evidence="1" id="KW-0812">Transmembrane</keyword>
<gene>
    <name evidence="2" type="ORF">QR680_004013</name>
</gene>
<reference evidence="2" key="1">
    <citation type="submission" date="2023-06" db="EMBL/GenBank/DDBJ databases">
        <title>Genomic analysis of the entomopathogenic nematode Steinernema hermaphroditum.</title>
        <authorList>
            <person name="Schwarz E.M."/>
            <person name="Heppert J.K."/>
            <person name="Baniya A."/>
            <person name="Schwartz H.T."/>
            <person name="Tan C.-H."/>
            <person name="Antoshechkin I."/>
            <person name="Sternberg P.W."/>
            <person name="Goodrich-Blair H."/>
            <person name="Dillman A.R."/>
        </authorList>
    </citation>
    <scope>NUCLEOTIDE SEQUENCE</scope>
    <source>
        <strain evidence="2">PS9179</strain>
        <tissue evidence="2">Whole animal</tissue>
    </source>
</reference>
<feature type="transmembrane region" description="Helical" evidence="1">
    <location>
        <begin position="133"/>
        <end position="152"/>
    </location>
</feature>
<proteinExistence type="predicted"/>
<sequence>MPYIAGIIDTHLVWEPFSFTDYYLGYPVTVLSILLIYLSLRLRPPFLSRMYCLNVAIPSFCYAFLSVFPDVVKGIGLKSVWTIVVGPSTSIRVYLRYYAICSYPYFSTLTIFLAYLGHAKPFFFQKITKQRHITAMVGFLHLWTTISVLLFLPRDVQSVYLDTLKISKETDFSIIAIAFTVINLACYVLMTVLYVLALIQIVNRTNNTNSPSAASHRNVLKSVLIYCTAPNFFCAFALSGYFCLTIFEVQGFLKPSHWKSPREISHWIQSESFCGPVLLTTETLASTRLFVNVCTALIAFRDYRMALSKALRRIVMPIKMPFIAGVIEVHLVPVLISKTDYYLGYPAVILNTMPYIATVIDIHMVPDFINRMDYGFGYPVVILSALLVFLSLKLDPPFLCKMYCLNVAVPSFFYSFVFLFPDIIKSMGLKSVWEILIGPATSIRVHLRYYALCNYPYFSTLTIFLAYLGYAKPMFFRKLIKRRNITLMVGAIHLWTLLSVFFFLPREITIFYYKMSESDFSAVTIVHTFIVLSCSVFMSAVYILAIIEMLRHANGDSASAIGHRNTLKSVLIYCTAPNFFCAFALSGYICLTVFEVKGYLRPSHWRSPSDVSHWVLSEKFCGPVVTTTETLGSTRLFVNVFTALIAFQDYRSAIMNAVFRVATPILRMFVATVSPGNSLSELSVNGVNIQSRHK</sequence>
<name>A0AA39HPL8_9BILA</name>
<evidence type="ECO:0000256" key="1">
    <source>
        <dbReference type="SAM" id="Phobius"/>
    </source>
</evidence>
<keyword evidence="3" id="KW-1185">Reference proteome</keyword>
<accession>A0AA39HPL8</accession>
<dbReference type="EMBL" id="JAUCMV010000003">
    <property type="protein sequence ID" value="KAK0408537.1"/>
    <property type="molecule type" value="Genomic_DNA"/>
</dbReference>
<keyword evidence="1" id="KW-1133">Transmembrane helix</keyword>
<feature type="transmembrane region" description="Helical" evidence="1">
    <location>
        <begin position="172"/>
        <end position="202"/>
    </location>
</feature>
<feature type="transmembrane region" description="Helical" evidence="1">
    <location>
        <begin position="570"/>
        <end position="594"/>
    </location>
</feature>
<feature type="transmembrane region" description="Helical" evidence="1">
    <location>
        <begin position="315"/>
        <end position="336"/>
    </location>
</feature>
<feature type="transmembrane region" description="Helical" evidence="1">
    <location>
        <begin position="455"/>
        <end position="473"/>
    </location>
</feature>
<feature type="transmembrane region" description="Helical" evidence="1">
    <location>
        <begin position="485"/>
        <end position="504"/>
    </location>
</feature>
<protein>
    <submittedName>
        <fullName evidence="2">Uncharacterized protein</fullName>
    </submittedName>
</protein>
<keyword evidence="1" id="KW-0472">Membrane</keyword>
<evidence type="ECO:0000313" key="2">
    <source>
        <dbReference type="EMBL" id="KAK0408537.1"/>
    </source>
</evidence>
<feature type="transmembrane region" description="Helical" evidence="1">
    <location>
        <begin position="374"/>
        <end position="392"/>
    </location>
</feature>
<organism evidence="2 3">
    <name type="scientific">Steinernema hermaphroditum</name>
    <dbReference type="NCBI Taxonomy" id="289476"/>
    <lineage>
        <taxon>Eukaryota</taxon>
        <taxon>Metazoa</taxon>
        <taxon>Ecdysozoa</taxon>
        <taxon>Nematoda</taxon>
        <taxon>Chromadorea</taxon>
        <taxon>Rhabditida</taxon>
        <taxon>Tylenchina</taxon>
        <taxon>Panagrolaimomorpha</taxon>
        <taxon>Strongyloidoidea</taxon>
        <taxon>Steinernematidae</taxon>
        <taxon>Steinernema</taxon>
    </lineage>
</organism>
<feature type="transmembrane region" description="Helical" evidence="1">
    <location>
        <begin position="398"/>
        <end position="420"/>
    </location>
</feature>
<feature type="transmembrane region" description="Helical" evidence="1">
    <location>
        <begin position="524"/>
        <end position="550"/>
    </location>
</feature>